<dbReference type="Proteomes" id="UP000076502">
    <property type="component" value="Unassembled WGS sequence"/>
</dbReference>
<dbReference type="AlphaFoldDB" id="A0A154P1B4"/>
<gene>
    <name evidence="2" type="ORF">WN55_04655</name>
</gene>
<keyword evidence="3" id="KW-1185">Reference proteome</keyword>
<accession>A0A154P1B4</accession>
<protein>
    <submittedName>
        <fullName evidence="2">Uncharacterized protein</fullName>
    </submittedName>
</protein>
<dbReference type="STRING" id="178035.A0A154P1B4"/>
<dbReference type="OrthoDB" id="7700731at2759"/>
<evidence type="ECO:0000256" key="1">
    <source>
        <dbReference type="SAM" id="Phobius"/>
    </source>
</evidence>
<keyword evidence="1" id="KW-0812">Transmembrane</keyword>
<keyword evidence="1" id="KW-1133">Transmembrane helix</keyword>
<evidence type="ECO:0000313" key="2">
    <source>
        <dbReference type="EMBL" id="KZC05715.1"/>
    </source>
</evidence>
<sequence length="345" mass="39280">DPFGEDVSLLYPENHNGKYYRFPGEPETPIIKGVVNQLRKWPTDLFCAFLAVCLIIASLVFLVLITVAVCLPAVLANRCRIEDISITEIETSSNVYFFKLGNRDWSTKEFCYMETAARRHPDLTVYLINLLKEEPVVKNNDPIGNKTSLETKLHGSFTNPSMNLTPEERIRERLRIENGNIKNVNLSIEKFFRGSKLSRIARSLSDEVLEMAAKAQLLWSVPGIVIKPNMYCSLDSVKRFLCNQKKEHCLPDKLATIEPENDIQATGIPCQAFMGFLVEEISRSKFDGSYTLKEAIEKYCPRSYYCPELRILDRSIKCPFDSLDCPTVHSSNLTPNDPNSYNFVT</sequence>
<feature type="non-terminal residue" evidence="2">
    <location>
        <position position="1"/>
    </location>
</feature>
<evidence type="ECO:0000313" key="3">
    <source>
        <dbReference type="Proteomes" id="UP000076502"/>
    </source>
</evidence>
<name>A0A154P1B4_DUFNO</name>
<reference evidence="2 3" key="1">
    <citation type="submission" date="2015-07" db="EMBL/GenBank/DDBJ databases">
        <title>The genome of Dufourea novaeangliae.</title>
        <authorList>
            <person name="Pan H."/>
            <person name="Kapheim K."/>
        </authorList>
    </citation>
    <scope>NUCLEOTIDE SEQUENCE [LARGE SCALE GENOMIC DNA]</scope>
    <source>
        <strain evidence="2">0120121106</strain>
        <tissue evidence="2">Whole body</tissue>
    </source>
</reference>
<dbReference type="EMBL" id="KQ434796">
    <property type="protein sequence ID" value="KZC05715.1"/>
    <property type="molecule type" value="Genomic_DNA"/>
</dbReference>
<proteinExistence type="predicted"/>
<keyword evidence="1" id="KW-0472">Membrane</keyword>
<organism evidence="2 3">
    <name type="scientific">Dufourea novaeangliae</name>
    <name type="common">Sweat bee</name>
    <dbReference type="NCBI Taxonomy" id="178035"/>
    <lineage>
        <taxon>Eukaryota</taxon>
        <taxon>Metazoa</taxon>
        <taxon>Ecdysozoa</taxon>
        <taxon>Arthropoda</taxon>
        <taxon>Hexapoda</taxon>
        <taxon>Insecta</taxon>
        <taxon>Pterygota</taxon>
        <taxon>Neoptera</taxon>
        <taxon>Endopterygota</taxon>
        <taxon>Hymenoptera</taxon>
        <taxon>Apocrita</taxon>
        <taxon>Aculeata</taxon>
        <taxon>Apoidea</taxon>
        <taxon>Anthophila</taxon>
        <taxon>Halictidae</taxon>
        <taxon>Rophitinae</taxon>
        <taxon>Dufourea</taxon>
    </lineage>
</organism>
<feature type="transmembrane region" description="Helical" evidence="1">
    <location>
        <begin position="45"/>
        <end position="75"/>
    </location>
</feature>